<reference evidence="2" key="1">
    <citation type="submission" date="2016-02" db="EMBL/GenBank/DDBJ databases">
        <title>WGS assembly of Manihot esculenta.</title>
        <authorList>
            <person name="Bredeson J.V."/>
            <person name="Prochnik S.E."/>
            <person name="Lyons J.B."/>
            <person name="Schmutz J."/>
            <person name="Grimwood J."/>
            <person name="Vrebalov J."/>
            <person name="Bart R.S."/>
            <person name="Amuge T."/>
            <person name="Ferguson M.E."/>
            <person name="Green R."/>
            <person name="Putnam N."/>
            <person name="Stites J."/>
            <person name="Rounsley S."/>
            <person name="Rokhsar D.S."/>
        </authorList>
    </citation>
    <scope>NUCLEOTIDE SEQUENCE [LARGE SCALE GENOMIC DNA]</scope>
    <source>
        <tissue evidence="2">Leaf</tissue>
    </source>
</reference>
<protein>
    <submittedName>
        <fullName evidence="2">Uncharacterized protein</fullName>
    </submittedName>
</protein>
<accession>A0A2C9VPC5</accession>
<evidence type="ECO:0000313" key="2">
    <source>
        <dbReference type="EMBL" id="OAY47577.1"/>
    </source>
</evidence>
<proteinExistence type="predicted"/>
<gene>
    <name evidence="2" type="ORF">MANES_06G088900</name>
</gene>
<dbReference type="EMBL" id="CM004392">
    <property type="protein sequence ID" value="OAY47577.1"/>
    <property type="molecule type" value="Genomic_DNA"/>
</dbReference>
<name>A0A2C9VPC5_MANES</name>
<feature type="region of interest" description="Disordered" evidence="1">
    <location>
        <begin position="55"/>
        <end position="80"/>
    </location>
</feature>
<evidence type="ECO:0000256" key="1">
    <source>
        <dbReference type="SAM" id="MobiDB-lite"/>
    </source>
</evidence>
<dbReference type="AlphaFoldDB" id="A0A2C9VPC5"/>
<sequence>MNSLRDLKKPIRRVPVKEVSEQRHLITLFLPRSDPNRRLIIAQKRSHVKLTTDPNILQLSKPRPQSPKVHLLSLQHSKAD</sequence>
<organism evidence="2">
    <name type="scientific">Manihot esculenta</name>
    <name type="common">Cassava</name>
    <name type="synonym">Jatropha manihot</name>
    <dbReference type="NCBI Taxonomy" id="3983"/>
    <lineage>
        <taxon>Eukaryota</taxon>
        <taxon>Viridiplantae</taxon>
        <taxon>Streptophyta</taxon>
        <taxon>Embryophyta</taxon>
        <taxon>Tracheophyta</taxon>
        <taxon>Spermatophyta</taxon>
        <taxon>Magnoliopsida</taxon>
        <taxon>eudicotyledons</taxon>
        <taxon>Gunneridae</taxon>
        <taxon>Pentapetalae</taxon>
        <taxon>rosids</taxon>
        <taxon>fabids</taxon>
        <taxon>Malpighiales</taxon>
        <taxon>Euphorbiaceae</taxon>
        <taxon>Crotonoideae</taxon>
        <taxon>Manihoteae</taxon>
        <taxon>Manihot</taxon>
    </lineage>
</organism>